<keyword evidence="1" id="KW-0812">Transmembrane</keyword>
<keyword evidence="3" id="KW-1185">Reference proteome</keyword>
<sequence>MTALLALIPGPIKTALIWALAAFVLVSGSYVYGKREGRQQAAVEQLQSDVKAERDRNKSDAKLQALSDFDLCVQSLRSRGMPVDACEQLRGLPKSEP</sequence>
<organism evidence="2 3">
    <name type="scientific">Phyllobacterium ifriqiyense</name>
    <dbReference type="NCBI Taxonomy" id="314238"/>
    <lineage>
        <taxon>Bacteria</taxon>
        <taxon>Pseudomonadati</taxon>
        <taxon>Pseudomonadota</taxon>
        <taxon>Alphaproteobacteria</taxon>
        <taxon>Hyphomicrobiales</taxon>
        <taxon>Phyllobacteriaceae</taxon>
        <taxon>Phyllobacterium</taxon>
    </lineage>
</organism>
<reference evidence="2 3" key="1">
    <citation type="submission" date="2023-07" db="EMBL/GenBank/DDBJ databases">
        <title>Comparative genomics of wheat-associated soil bacteria to identify genetic determinants of phenazine resistance.</title>
        <authorList>
            <person name="Mouncey N."/>
        </authorList>
    </citation>
    <scope>NUCLEOTIDE SEQUENCE [LARGE SCALE GENOMIC DNA]</scope>
    <source>
        <strain evidence="2 3">W4I11</strain>
    </source>
</reference>
<gene>
    <name evidence="2" type="ORF">QFZ34_002037</name>
</gene>
<evidence type="ECO:0000313" key="2">
    <source>
        <dbReference type="EMBL" id="MDQ0996855.1"/>
    </source>
</evidence>
<accession>A0ABU0S7Z5</accession>
<protein>
    <submittedName>
        <fullName evidence="2">Uncharacterized protein</fullName>
    </submittedName>
</protein>
<keyword evidence="1" id="KW-0472">Membrane</keyword>
<keyword evidence="1" id="KW-1133">Transmembrane helix</keyword>
<evidence type="ECO:0000313" key="3">
    <source>
        <dbReference type="Proteomes" id="UP001237780"/>
    </source>
</evidence>
<comment type="caution">
    <text evidence="2">The sequence shown here is derived from an EMBL/GenBank/DDBJ whole genome shotgun (WGS) entry which is preliminary data.</text>
</comment>
<feature type="transmembrane region" description="Helical" evidence="1">
    <location>
        <begin position="15"/>
        <end position="33"/>
    </location>
</feature>
<name>A0ABU0S7Z5_9HYPH</name>
<evidence type="ECO:0000256" key="1">
    <source>
        <dbReference type="SAM" id="Phobius"/>
    </source>
</evidence>
<dbReference type="Proteomes" id="UP001237780">
    <property type="component" value="Unassembled WGS sequence"/>
</dbReference>
<dbReference type="EMBL" id="JAUSZT010000003">
    <property type="protein sequence ID" value="MDQ0996855.1"/>
    <property type="molecule type" value="Genomic_DNA"/>
</dbReference>
<proteinExistence type="predicted"/>
<dbReference type="RefSeq" id="WP_307280097.1">
    <property type="nucleotide sequence ID" value="NZ_JAUSZT010000003.1"/>
</dbReference>